<dbReference type="InterPro" id="IPR036890">
    <property type="entry name" value="HATPase_C_sf"/>
</dbReference>
<dbReference type="Gene3D" id="3.30.230.10">
    <property type="match status" value="1"/>
</dbReference>
<dbReference type="InterPro" id="IPR002099">
    <property type="entry name" value="MutL/Mlh/PMS"/>
</dbReference>
<keyword evidence="3 5" id="KW-0227">DNA damage</keyword>
<dbReference type="SMART" id="SM01340">
    <property type="entry name" value="DNA_mis_repair"/>
    <property type="match status" value="1"/>
</dbReference>
<dbReference type="InterPro" id="IPR020568">
    <property type="entry name" value="Ribosomal_Su5_D2-typ_SF"/>
</dbReference>
<evidence type="ECO:0000256" key="2">
    <source>
        <dbReference type="ARBA" id="ARBA00021975"/>
    </source>
</evidence>
<dbReference type="InterPro" id="IPR042121">
    <property type="entry name" value="MutL_C_regsub"/>
</dbReference>
<feature type="domain" description="DNA mismatch repair protein S5" evidence="6">
    <location>
        <begin position="212"/>
        <end position="330"/>
    </location>
</feature>
<evidence type="ECO:0000256" key="1">
    <source>
        <dbReference type="ARBA" id="ARBA00006082"/>
    </source>
</evidence>
<dbReference type="InterPro" id="IPR013507">
    <property type="entry name" value="DNA_mismatch_S5_2-like"/>
</dbReference>
<dbReference type="SUPFAM" id="SSF55874">
    <property type="entry name" value="ATPase domain of HSP90 chaperone/DNA topoisomerase II/histidine kinase"/>
    <property type="match status" value="1"/>
</dbReference>
<dbReference type="NCBIfam" id="TIGR00585">
    <property type="entry name" value="mutl"/>
    <property type="match status" value="1"/>
</dbReference>
<comment type="function">
    <text evidence="5">This protein is involved in the repair of mismatches in DNA. It is required for dam-dependent methyl-directed DNA mismatch repair. May act as a 'molecular matchmaker', a protein that promotes the formation of a stable complex between two or more DNA-binding proteins in an ATP-dependent manner without itself being part of a final effector complex.</text>
</comment>
<dbReference type="InterPro" id="IPR014721">
    <property type="entry name" value="Ribsml_uS5_D2-typ_fold_subgr"/>
</dbReference>
<evidence type="ECO:0000256" key="3">
    <source>
        <dbReference type="ARBA" id="ARBA00022763"/>
    </source>
</evidence>
<evidence type="ECO:0000313" key="7">
    <source>
        <dbReference type="EMBL" id="MFC0309693.1"/>
    </source>
</evidence>
<comment type="caution">
    <text evidence="7">The sequence shown here is derived from an EMBL/GenBank/DDBJ whole genome shotgun (WGS) entry which is preliminary data.</text>
</comment>
<reference evidence="7 8" key="1">
    <citation type="submission" date="2024-09" db="EMBL/GenBank/DDBJ databases">
        <authorList>
            <person name="Sun Q."/>
            <person name="Mori K."/>
        </authorList>
    </citation>
    <scope>NUCLEOTIDE SEQUENCE [LARGE SCALE GENOMIC DNA]</scope>
    <source>
        <strain evidence="7 8">CCM 7539</strain>
    </source>
</reference>
<keyword evidence="7" id="KW-0378">Hydrolase</keyword>
<dbReference type="Pfam" id="PF08676">
    <property type="entry name" value="MutL_C"/>
    <property type="match status" value="1"/>
</dbReference>
<dbReference type="PANTHER" id="PTHR10073">
    <property type="entry name" value="DNA MISMATCH REPAIR PROTEIN MLH, PMS, MUTL"/>
    <property type="match status" value="1"/>
</dbReference>
<dbReference type="PANTHER" id="PTHR10073:SF12">
    <property type="entry name" value="DNA MISMATCH REPAIR PROTEIN MLH1"/>
    <property type="match status" value="1"/>
</dbReference>
<keyword evidence="4 5" id="KW-0234">DNA repair</keyword>
<dbReference type="Pfam" id="PF13589">
    <property type="entry name" value="HATPase_c_3"/>
    <property type="match status" value="1"/>
</dbReference>
<dbReference type="Proteomes" id="UP001589767">
    <property type="component" value="Unassembled WGS sequence"/>
</dbReference>
<gene>
    <name evidence="5 7" type="primary">mutL</name>
    <name evidence="7" type="ORF">ACFFHK_08240</name>
</gene>
<dbReference type="Gene3D" id="3.30.1540.20">
    <property type="entry name" value="MutL, C-terminal domain, dimerisation subdomain"/>
    <property type="match status" value="1"/>
</dbReference>
<evidence type="ECO:0000313" key="8">
    <source>
        <dbReference type="Proteomes" id="UP001589767"/>
    </source>
</evidence>
<accession>A0ABV6H245</accession>
<evidence type="ECO:0000256" key="5">
    <source>
        <dbReference type="HAMAP-Rule" id="MF_00149"/>
    </source>
</evidence>
<dbReference type="EMBL" id="JBHLWB010000009">
    <property type="protein sequence ID" value="MFC0309693.1"/>
    <property type="molecule type" value="Genomic_DNA"/>
</dbReference>
<dbReference type="Gene3D" id="3.30.565.10">
    <property type="entry name" value="Histidine kinase-like ATPase, C-terminal domain"/>
    <property type="match status" value="1"/>
</dbReference>
<keyword evidence="7" id="KW-0540">Nuclease</keyword>
<dbReference type="CDD" id="cd03482">
    <property type="entry name" value="MutL_Trans_MutL"/>
    <property type="match status" value="1"/>
</dbReference>
<comment type="similarity">
    <text evidence="1 5">Belongs to the DNA mismatch repair MutL/HexB family.</text>
</comment>
<proteinExistence type="inferred from homology"/>
<dbReference type="CDD" id="cd16926">
    <property type="entry name" value="HATPase_MutL-MLH-PMS-like"/>
    <property type="match status" value="1"/>
</dbReference>
<dbReference type="InterPro" id="IPR020667">
    <property type="entry name" value="DNA_mismatch_repair_MutL"/>
</dbReference>
<dbReference type="InterPro" id="IPR038973">
    <property type="entry name" value="MutL/Mlh/Pms-like"/>
</dbReference>
<dbReference type="SUPFAM" id="SSF54211">
    <property type="entry name" value="Ribosomal protein S5 domain 2-like"/>
    <property type="match status" value="1"/>
</dbReference>
<keyword evidence="7" id="KW-0255">Endonuclease</keyword>
<dbReference type="InterPro" id="IPR014790">
    <property type="entry name" value="MutL_C"/>
</dbReference>
<dbReference type="Gene3D" id="3.30.1370.100">
    <property type="entry name" value="MutL, C-terminal domain, regulatory subdomain"/>
    <property type="match status" value="1"/>
</dbReference>
<dbReference type="GO" id="GO:0004519">
    <property type="term" value="F:endonuclease activity"/>
    <property type="evidence" value="ECO:0007669"/>
    <property type="project" value="UniProtKB-KW"/>
</dbReference>
<evidence type="ECO:0000259" key="6">
    <source>
        <dbReference type="SMART" id="SM01340"/>
    </source>
</evidence>
<dbReference type="PROSITE" id="PS00058">
    <property type="entry name" value="DNA_MISMATCH_REPAIR_1"/>
    <property type="match status" value="1"/>
</dbReference>
<dbReference type="NCBIfam" id="NF000948">
    <property type="entry name" value="PRK00095.1-1"/>
    <property type="match status" value="1"/>
</dbReference>
<organism evidence="7 8">
    <name type="scientific">Gallibacterium trehalosifermentans</name>
    <dbReference type="NCBI Taxonomy" id="516935"/>
    <lineage>
        <taxon>Bacteria</taxon>
        <taxon>Pseudomonadati</taxon>
        <taxon>Pseudomonadota</taxon>
        <taxon>Gammaproteobacteria</taxon>
        <taxon>Pasteurellales</taxon>
        <taxon>Pasteurellaceae</taxon>
        <taxon>Gallibacterium</taxon>
    </lineage>
</organism>
<dbReference type="InterPro" id="IPR042120">
    <property type="entry name" value="MutL_C_dimsub"/>
</dbReference>
<keyword evidence="8" id="KW-1185">Reference proteome</keyword>
<dbReference type="InterPro" id="IPR037198">
    <property type="entry name" value="MutL_C_sf"/>
</dbReference>
<dbReference type="SUPFAM" id="SSF118116">
    <property type="entry name" value="DNA mismatch repair protein MutL"/>
    <property type="match status" value="1"/>
</dbReference>
<dbReference type="InterPro" id="IPR014762">
    <property type="entry name" value="DNA_mismatch_repair_CS"/>
</dbReference>
<dbReference type="RefSeq" id="WP_382371379.1">
    <property type="nucleotide sequence ID" value="NZ_JBHLWB010000009.1"/>
</dbReference>
<dbReference type="Pfam" id="PF01119">
    <property type="entry name" value="DNA_mis_repair"/>
    <property type="match status" value="1"/>
</dbReference>
<protein>
    <recommendedName>
        <fullName evidence="2 5">DNA mismatch repair protein MutL</fullName>
    </recommendedName>
</protein>
<dbReference type="HAMAP" id="MF_00149">
    <property type="entry name" value="DNA_mis_repair"/>
    <property type="match status" value="1"/>
</dbReference>
<evidence type="ECO:0000256" key="4">
    <source>
        <dbReference type="ARBA" id="ARBA00023204"/>
    </source>
</evidence>
<name>A0ABV6H245_9PAST</name>
<sequence length="614" mass="69734">MPIQILPPLLANQIAAGEVVERPASVVKELIENSLDAGANKIQIDIEQSGSGLIRIRDNGIGIPKEELQLSLMRHATSKIATLDDLENILSLGFRGEALASISSVSRLTLTSRTAEQTEAWQVYAQGQEMEATILPASHPVGTTVEVANLFFNTPARRKFLRSDKTEFAHIDEVVKRIALAKPTIHFILTHNGKLIHQYKPAIDTNAQLKRLSAICGNEFTEYALRIDWQYEDMHLHGWVAAPQFYRTQNDFNFSYVNGRMMKDKVILHALRQAYADYLSTDQFPAFVLFLEIDPTLVDVNVHPTKHEVRFHQSRLVHDFILQGVINALSQTQHLFANEHNDQPTTINTQEQVAEPQAQYESPQQNFNAMPQNRSAAGKNIFNYSAERYLTKTNKQAYQQYHHLLQSAHQATTEQSTISHQEISSPISTQDIVKSTVATDSITTQSQLKVLSFLPQGLLCLQQQDRLYLLATRKLQKIAYFHQLQDPNKFCQALLIPVSFQLDKQQLANYEQYKLYFAQAGFTIQQYAERITITHIATLLRHQNLQQLTIKLLNATIPNNTTFLQMLFEEILVEPITVLADAINVLQDLEQRTTNNTILEACIEIDLTPYLTEH</sequence>